<dbReference type="SMART" id="SM00631">
    <property type="entry name" value="Zn_pept"/>
    <property type="match status" value="1"/>
</dbReference>
<dbReference type="AlphaFoldDB" id="A0A1R2BT04"/>
<dbReference type="PROSITE" id="PS52035">
    <property type="entry name" value="PEPTIDASE_M14"/>
    <property type="match status" value="1"/>
</dbReference>
<dbReference type="Pfam" id="PF18027">
    <property type="entry name" value="Pepdidase_M14_N"/>
    <property type="match status" value="1"/>
</dbReference>
<feature type="active site" description="Proton donor/acceptor" evidence="3">
    <location>
        <position position="473"/>
    </location>
</feature>
<protein>
    <recommendedName>
        <fullName evidence="4">Peptidase M14 domain-containing protein</fullName>
    </recommendedName>
</protein>
<evidence type="ECO:0000313" key="6">
    <source>
        <dbReference type="Proteomes" id="UP000187209"/>
    </source>
</evidence>
<dbReference type="Gene3D" id="2.60.40.3120">
    <property type="match status" value="1"/>
</dbReference>
<sequence>MNLNKSFDLSFASDPTLIFPTQFFTPTKYKFELGGLLVYDIKAELKTGDFIIPVNSPFGLKRILIPTHYILELPEDPSLLAFNSKFECGNLAKAVKLSDYEYDLYTRSDTGNTEQNHWYYFSVQNPRKTSITFNICNLKKSDPLYMSGMKPCIWSCKAKELENQGWHRSGTCVSYFLKDNGTYTLKFTYGFKYSGDIVYFAYSQPYSYSELQGYLRTIASQHKEILRMDQLCLSNDGKECSLLTITDSIQDYIDYETEVKDMNDMVRCLRKFRKPKPGFRKKTPDKHSHKKAIVLMARVHSGETVSSFMMLGAIEYLLSSYMTALFLRKNFIFKIIPMLNPDGVYFGNYRCCLKGTDLNRKWLRPHKISSPTIYHAKLMVFALAARHDIKLVCDFHGHTKKKSVFMYGCSVKPDNYEDMRNNLLTRVVPYYMYKRNRFFSFRLSHYRIEKYKESTSRIVLFKELQIPHCYTMEASFFGPEGGNSHFSVEDLKTLGKDLCRFCTVFIKNSFYHRAIADTNSYLRSLRVKSLMQKYQDKNTKMHIEISSAPIPDKNVEEYKKETQDNKIEAYEKLFTSDEELEKIEEIEENEGNDEDNEKTEDNDDNAFWEQVDIVPCLPDADSSGSDSEAYNEIMDDGERVENNAEVIMTPIVTSVDLEKKFKIVRNERFLSNRNSSVPRNEQCLAVSWNKKINESLVLQTFRFPETEVEIKKTKHFEPVRASIGVRTYRHRVSKSLNTGKNSLRFLPALNSFSKSGDTKKMPTLMSFQGMAEQISKIVSFGNSSQHRK</sequence>
<dbReference type="Gene3D" id="3.40.630.10">
    <property type="entry name" value="Zn peptidases"/>
    <property type="match status" value="1"/>
</dbReference>
<feature type="domain" description="Peptidase M14" evidence="4">
    <location>
        <begin position="204"/>
        <end position="501"/>
    </location>
</feature>
<evidence type="ECO:0000256" key="3">
    <source>
        <dbReference type="PROSITE-ProRule" id="PRU01379"/>
    </source>
</evidence>
<proteinExistence type="inferred from homology"/>
<dbReference type="Proteomes" id="UP000187209">
    <property type="component" value="Unassembled WGS sequence"/>
</dbReference>
<dbReference type="InterPro" id="IPR000834">
    <property type="entry name" value="Peptidase_M14"/>
</dbReference>
<dbReference type="GO" id="GO:0004181">
    <property type="term" value="F:metallocarboxypeptidase activity"/>
    <property type="evidence" value="ECO:0007669"/>
    <property type="project" value="InterPro"/>
</dbReference>
<dbReference type="EMBL" id="MPUH01000453">
    <property type="protein sequence ID" value="OMJ79797.1"/>
    <property type="molecule type" value="Genomic_DNA"/>
</dbReference>
<dbReference type="OrthoDB" id="10253041at2759"/>
<dbReference type="PANTHER" id="PTHR12756">
    <property type="entry name" value="CYTOSOLIC CARBOXYPEPTIDASE"/>
    <property type="match status" value="1"/>
</dbReference>
<comment type="cofactor">
    <cofactor evidence="1">
        <name>Zn(2+)</name>
        <dbReference type="ChEBI" id="CHEBI:29105"/>
    </cofactor>
</comment>
<evidence type="ECO:0000256" key="1">
    <source>
        <dbReference type="ARBA" id="ARBA00001947"/>
    </source>
</evidence>
<dbReference type="GO" id="GO:0006508">
    <property type="term" value="P:proteolysis"/>
    <property type="evidence" value="ECO:0007669"/>
    <property type="project" value="InterPro"/>
</dbReference>
<dbReference type="GO" id="GO:0008270">
    <property type="term" value="F:zinc ion binding"/>
    <property type="evidence" value="ECO:0007669"/>
    <property type="project" value="InterPro"/>
</dbReference>
<dbReference type="InterPro" id="IPR050821">
    <property type="entry name" value="Cytosolic_carboxypeptidase"/>
</dbReference>
<evidence type="ECO:0000256" key="2">
    <source>
        <dbReference type="ARBA" id="ARBA00005988"/>
    </source>
</evidence>
<dbReference type="InterPro" id="IPR040626">
    <property type="entry name" value="Pepdidase_M14_N"/>
</dbReference>
<name>A0A1R2BT04_9CILI</name>
<organism evidence="5 6">
    <name type="scientific">Stentor coeruleus</name>
    <dbReference type="NCBI Taxonomy" id="5963"/>
    <lineage>
        <taxon>Eukaryota</taxon>
        <taxon>Sar</taxon>
        <taxon>Alveolata</taxon>
        <taxon>Ciliophora</taxon>
        <taxon>Postciliodesmatophora</taxon>
        <taxon>Heterotrichea</taxon>
        <taxon>Heterotrichida</taxon>
        <taxon>Stentoridae</taxon>
        <taxon>Stentor</taxon>
    </lineage>
</organism>
<dbReference type="Pfam" id="PF00246">
    <property type="entry name" value="Peptidase_M14"/>
    <property type="match status" value="1"/>
</dbReference>
<keyword evidence="6" id="KW-1185">Reference proteome</keyword>
<accession>A0A1R2BT04</accession>
<reference evidence="5 6" key="1">
    <citation type="submission" date="2016-11" db="EMBL/GenBank/DDBJ databases">
        <title>The macronuclear genome of Stentor coeruleus: a giant cell with tiny introns.</title>
        <authorList>
            <person name="Slabodnick M."/>
            <person name="Ruby J.G."/>
            <person name="Reiff S.B."/>
            <person name="Swart E.C."/>
            <person name="Gosai S."/>
            <person name="Prabakaran S."/>
            <person name="Witkowska E."/>
            <person name="Larue G.E."/>
            <person name="Fisher S."/>
            <person name="Freeman R.M."/>
            <person name="Gunawardena J."/>
            <person name="Chu W."/>
            <person name="Stover N.A."/>
            <person name="Gregory B.D."/>
            <person name="Nowacki M."/>
            <person name="Derisi J."/>
            <person name="Roy S.W."/>
            <person name="Marshall W.F."/>
            <person name="Sood P."/>
        </authorList>
    </citation>
    <scope>NUCLEOTIDE SEQUENCE [LARGE SCALE GENOMIC DNA]</scope>
    <source>
        <strain evidence="5">WM001</strain>
    </source>
</reference>
<evidence type="ECO:0000313" key="5">
    <source>
        <dbReference type="EMBL" id="OMJ79797.1"/>
    </source>
</evidence>
<evidence type="ECO:0000259" key="4">
    <source>
        <dbReference type="PROSITE" id="PS52035"/>
    </source>
</evidence>
<dbReference type="PANTHER" id="PTHR12756:SF11">
    <property type="entry name" value="CYTOSOLIC CARBOXYPEPTIDASE 1"/>
    <property type="match status" value="1"/>
</dbReference>
<comment type="caution">
    <text evidence="5">The sequence shown here is derived from an EMBL/GenBank/DDBJ whole genome shotgun (WGS) entry which is preliminary data.</text>
</comment>
<gene>
    <name evidence="5" type="ORF">SteCoe_20099</name>
</gene>
<comment type="similarity">
    <text evidence="2 3">Belongs to the peptidase M14 family.</text>
</comment>
<dbReference type="SUPFAM" id="SSF53187">
    <property type="entry name" value="Zn-dependent exopeptidases"/>
    <property type="match status" value="1"/>
</dbReference>